<evidence type="ECO:0000313" key="1">
    <source>
        <dbReference type="EMBL" id="CAA9425379.1"/>
    </source>
</evidence>
<dbReference type="EMBL" id="CADCVA010000247">
    <property type="protein sequence ID" value="CAA9425379.1"/>
    <property type="molecule type" value="Genomic_DNA"/>
</dbReference>
<proteinExistence type="predicted"/>
<organism evidence="1">
    <name type="scientific">uncultured Rubrobacteraceae bacterium</name>
    <dbReference type="NCBI Taxonomy" id="349277"/>
    <lineage>
        <taxon>Bacteria</taxon>
        <taxon>Bacillati</taxon>
        <taxon>Actinomycetota</taxon>
        <taxon>Rubrobacteria</taxon>
        <taxon>Rubrobacterales</taxon>
        <taxon>Rubrobacteraceae</taxon>
        <taxon>environmental samples</taxon>
    </lineage>
</organism>
<protein>
    <submittedName>
        <fullName evidence="1">Uncharacterized protein</fullName>
    </submittedName>
</protein>
<dbReference type="AlphaFoldDB" id="A0A6J4PTZ9"/>
<name>A0A6J4PTZ9_9ACTN</name>
<reference evidence="1" key="1">
    <citation type="submission" date="2020-02" db="EMBL/GenBank/DDBJ databases">
        <authorList>
            <person name="Meier V. D."/>
        </authorList>
    </citation>
    <scope>NUCLEOTIDE SEQUENCE</scope>
    <source>
        <strain evidence="1">AVDCRST_MAG82</strain>
    </source>
</reference>
<accession>A0A6J4PTZ9</accession>
<sequence>MPAEGEPGHREMLEELERLFRRHEEGGRLTIEHATQVYYGSLAL</sequence>
<gene>
    <name evidence="1" type="ORF">AVDCRST_MAG82-1728</name>
</gene>